<proteinExistence type="predicted"/>
<name>D4B8A0_9ENTR</name>
<dbReference type="AlphaFoldDB" id="D4B8A0"/>
<protein>
    <submittedName>
        <fullName evidence="1">Uncharacterized protein</fullName>
    </submittedName>
</protein>
<evidence type="ECO:0000313" key="1">
    <source>
        <dbReference type="EMBL" id="EFE10272.1"/>
    </source>
</evidence>
<dbReference type="HOGENOM" id="CLU_2715124_0_0_6"/>
<dbReference type="EMBL" id="ABWL02000002">
    <property type="protein sequence ID" value="EFE10272.1"/>
    <property type="molecule type" value="Genomic_DNA"/>
</dbReference>
<organism evidence="1 2">
    <name type="scientific">Citrobacter youngae ATCC 29220</name>
    <dbReference type="NCBI Taxonomy" id="500640"/>
    <lineage>
        <taxon>Bacteria</taxon>
        <taxon>Pseudomonadati</taxon>
        <taxon>Pseudomonadota</taxon>
        <taxon>Gammaproteobacteria</taxon>
        <taxon>Enterobacterales</taxon>
        <taxon>Enterobacteriaceae</taxon>
        <taxon>Citrobacter</taxon>
        <taxon>Citrobacter freundii complex</taxon>
    </lineage>
</organism>
<evidence type="ECO:0000313" key="2">
    <source>
        <dbReference type="Proteomes" id="UP000003880"/>
    </source>
</evidence>
<accession>D4B8A0</accession>
<reference evidence="1 2" key="1">
    <citation type="submission" date="2010-02" db="EMBL/GenBank/DDBJ databases">
        <authorList>
            <person name="Weinstock G."/>
            <person name="Sodergren E."/>
            <person name="Clifton S."/>
            <person name="Fulton L."/>
            <person name="Fulton B."/>
            <person name="Courtney L."/>
            <person name="Fronick C."/>
            <person name="Harrison M."/>
            <person name="Strong C."/>
            <person name="Farmer C."/>
            <person name="Delahaunty K."/>
            <person name="Markovic C."/>
            <person name="Hall O."/>
            <person name="Minx P."/>
            <person name="Tomlinson C."/>
            <person name="Mitreva M."/>
            <person name="Nelson J."/>
            <person name="Hou S."/>
            <person name="Wollam A."/>
            <person name="Pepin K.H."/>
            <person name="Johnson M."/>
            <person name="Bhonagiri V."/>
            <person name="Zhang X."/>
            <person name="Suruliraj S."/>
            <person name="Warren W."/>
            <person name="Chinwalla A."/>
            <person name="Mardis E.R."/>
            <person name="Wilson R.K."/>
        </authorList>
    </citation>
    <scope>NUCLEOTIDE SEQUENCE [LARGE SCALE GENOMIC DNA]</scope>
    <source>
        <strain evidence="1 2">ATCC 29220</strain>
    </source>
</reference>
<sequence length="72" mass="7521">MPPCGASLTLWLGWQGSALVNKGSFTARNAITPLTPARVAIFLIPQKSGIISAQISIAVALSSRQKQSNATL</sequence>
<dbReference type="Proteomes" id="UP000003880">
    <property type="component" value="Unassembled WGS sequence"/>
</dbReference>
<gene>
    <name evidence="1" type="ORF">CIT292_06440</name>
</gene>
<comment type="caution">
    <text evidence="1">The sequence shown here is derived from an EMBL/GenBank/DDBJ whole genome shotgun (WGS) entry which is preliminary data.</text>
</comment>